<evidence type="ECO:0000256" key="2">
    <source>
        <dbReference type="ARBA" id="ARBA00022553"/>
    </source>
</evidence>
<evidence type="ECO:0000259" key="3">
    <source>
        <dbReference type="Pfam" id="PF00501"/>
    </source>
</evidence>
<organism evidence="4 5">
    <name type="scientific">Fusarium sporotrichioides</name>
    <dbReference type="NCBI Taxonomy" id="5514"/>
    <lineage>
        <taxon>Eukaryota</taxon>
        <taxon>Fungi</taxon>
        <taxon>Dikarya</taxon>
        <taxon>Ascomycota</taxon>
        <taxon>Pezizomycotina</taxon>
        <taxon>Sordariomycetes</taxon>
        <taxon>Hypocreomycetidae</taxon>
        <taxon>Hypocreales</taxon>
        <taxon>Nectriaceae</taxon>
        <taxon>Fusarium</taxon>
    </lineage>
</organism>
<dbReference type="AlphaFoldDB" id="A0A395S2W5"/>
<comment type="caution">
    <text evidence="4">The sequence shown here is derived from an EMBL/GenBank/DDBJ whole genome shotgun (WGS) entry which is preliminary data.</text>
</comment>
<feature type="domain" description="AMP-dependent synthetase/ligase" evidence="3">
    <location>
        <begin position="2"/>
        <end position="93"/>
    </location>
</feature>
<reference evidence="4 5" key="1">
    <citation type="journal article" date="2018" name="PLoS Pathog.">
        <title>Evolution of structural diversity of trichothecenes, a family of toxins produced by plant pathogenic and entomopathogenic fungi.</title>
        <authorList>
            <person name="Proctor R.H."/>
            <person name="McCormick S.P."/>
            <person name="Kim H.S."/>
            <person name="Cardoza R.E."/>
            <person name="Stanley A.M."/>
            <person name="Lindo L."/>
            <person name="Kelly A."/>
            <person name="Brown D.W."/>
            <person name="Lee T."/>
            <person name="Vaughan M.M."/>
            <person name="Alexander N.J."/>
            <person name="Busman M."/>
            <person name="Gutierrez S."/>
        </authorList>
    </citation>
    <scope>NUCLEOTIDE SEQUENCE [LARGE SCALE GENOMIC DNA]</scope>
    <source>
        <strain evidence="4 5">NRRL 3299</strain>
    </source>
</reference>
<accession>A0A395S2W5</accession>
<dbReference type="Pfam" id="PF00501">
    <property type="entry name" value="AMP-binding"/>
    <property type="match status" value="1"/>
</dbReference>
<proteinExistence type="predicted"/>
<keyword evidence="5" id="KW-1185">Reference proteome</keyword>
<protein>
    <submittedName>
        <fullName evidence="4">Amino acid adenylation domain-containing</fullName>
    </submittedName>
</protein>
<dbReference type="Proteomes" id="UP000266152">
    <property type="component" value="Unassembled WGS sequence"/>
</dbReference>
<dbReference type="STRING" id="5514.A0A395S2W5"/>
<name>A0A395S2W5_FUSSP</name>
<dbReference type="SUPFAM" id="SSF56801">
    <property type="entry name" value="Acetyl-CoA synthetase-like"/>
    <property type="match status" value="1"/>
</dbReference>
<dbReference type="Gene3D" id="3.40.50.980">
    <property type="match status" value="2"/>
</dbReference>
<dbReference type="PANTHER" id="PTHR44845">
    <property type="entry name" value="CARRIER DOMAIN-CONTAINING PROTEIN"/>
    <property type="match status" value="1"/>
</dbReference>
<evidence type="ECO:0000256" key="1">
    <source>
        <dbReference type="ARBA" id="ARBA00022450"/>
    </source>
</evidence>
<keyword evidence="2" id="KW-0597">Phosphoprotein</keyword>
<evidence type="ECO:0000313" key="5">
    <source>
        <dbReference type="Proteomes" id="UP000266152"/>
    </source>
</evidence>
<dbReference type="PANTHER" id="PTHR44845:SF6">
    <property type="entry name" value="BETA-ALANINE-ACTIVATING ENZYME"/>
    <property type="match status" value="1"/>
</dbReference>
<gene>
    <name evidence="4" type="ORF">FSPOR_6486</name>
</gene>
<dbReference type="InterPro" id="IPR000873">
    <property type="entry name" value="AMP-dep_synth/lig_dom"/>
</dbReference>
<sequence length="98" mass="11005">MREFPDQVAVEEENRSMTFSELMQNTYAICDHLIEVGISAGQIIPILFDTSVDMVMTVLVIMEAGAAYCPIDSEDPYLRIRQPVRDVKAKVIIGDQVI</sequence>
<dbReference type="EMBL" id="PXOF01000090">
    <property type="protein sequence ID" value="RGP66746.1"/>
    <property type="molecule type" value="Genomic_DNA"/>
</dbReference>
<keyword evidence="1" id="KW-0596">Phosphopantetheine</keyword>
<evidence type="ECO:0000313" key="4">
    <source>
        <dbReference type="EMBL" id="RGP66746.1"/>
    </source>
</evidence>